<name>A0A059CCZ5_EUCGR</name>
<accession>A0A059CCZ5</accession>
<evidence type="ECO:0000256" key="1">
    <source>
        <dbReference type="SAM" id="SignalP"/>
    </source>
</evidence>
<protein>
    <submittedName>
        <fullName evidence="2">Uncharacterized protein</fullName>
    </submittedName>
</protein>
<feature type="chain" id="PRO_5005405426" evidence="1">
    <location>
        <begin position="18"/>
        <end position="70"/>
    </location>
</feature>
<evidence type="ECO:0000313" key="2">
    <source>
        <dbReference type="EMBL" id="KCW75810.1"/>
    </source>
</evidence>
<dbReference type="EMBL" id="KK198756">
    <property type="protein sequence ID" value="KCW75810.1"/>
    <property type="molecule type" value="Genomic_DNA"/>
</dbReference>
<dbReference type="InParanoid" id="A0A059CCZ5"/>
<proteinExistence type="predicted"/>
<feature type="signal peptide" evidence="1">
    <location>
        <begin position="1"/>
        <end position="17"/>
    </location>
</feature>
<dbReference type="Gramene" id="KCW75810">
    <property type="protein sequence ID" value="KCW75810"/>
    <property type="gene ID" value="EUGRSUZ_D00198"/>
</dbReference>
<dbReference type="AlphaFoldDB" id="A0A059CCZ5"/>
<reference evidence="2" key="1">
    <citation type="submission" date="2013-07" db="EMBL/GenBank/DDBJ databases">
        <title>The genome of Eucalyptus grandis.</title>
        <authorList>
            <person name="Schmutz J."/>
            <person name="Hayes R."/>
            <person name="Myburg A."/>
            <person name="Tuskan G."/>
            <person name="Grattapaglia D."/>
            <person name="Rokhsar D.S."/>
        </authorList>
    </citation>
    <scope>NUCLEOTIDE SEQUENCE</scope>
    <source>
        <tissue evidence="2">Leaf extractions</tissue>
    </source>
</reference>
<keyword evidence="1" id="KW-0732">Signal</keyword>
<gene>
    <name evidence="2" type="ORF">EUGRSUZ_D00198</name>
</gene>
<sequence length="70" mass="8028">MQYAWSAILIMKMLVLPLTSVIKGKMMLEQEAESEDEKIANISIMLSQMSLSYSFPFWPEDIGKLELQSL</sequence>
<organism evidence="2">
    <name type="scientific">Eucalyptus grandis</name>
    <name type="common">Flooded gum</name>
    <dbReference type="NCBI Taxonomy" id="71139"/>
    <lineage>
        <taxon>Eukaryota</taxon>
        <taxon>Viridiplantae</taxon>
        <taxon>Streptophyta</taxon>
        <taxon>Embryophyta</taxon>
        <taxon>Tracheophyta</taxon>
        <taxon>Spermatophyta</taxon>
        <taxon>Magnoliopsida</taxon>
        <taxon>eudicotyledons</taxon>
        <taxon>Gunneridae</taxon>
        <taxon>Pentapetalae</taxon>
        <taxon>rosids</taxon>
        <taxon>malvids</taxon>
        <taxon>Myrtales</taxon>
        <taxon>Myrtaceae</taxon>
        <taxon>Myrtoideae</taxon>
        <taxon>Eucalypteae</taxon>
        <taxon>Eucalyptus</taxon>
    </lineage>
</organism>